<organism evidence="2 3">
    <name type="scientific">Stereocaulon virgatum</name>
    <dbReference type="NCBI Taxonomy" id="373712"/>
    <lineage>
        <taxon>Eukaryota</taxon>
        <taxon>Fungi</taxon>
        <taxon>Dikarya</taxon>
        <taxon>Ascomycota</taxon>
        <taxon>Pezizomycotina</taxon>
        <taxon>Lecanoromycetes</taxon>
        <taxon>OSLEUM clade</taxon>
        <taxon>Lecanoromycetidae</taxon>
        <taxon>Lecanorales</taxon>
        <taxon>Lecanorineae</taxon>
        <taxon>Stereocaulaceae</taxon>
        <taxon>Stereocaulon</taxon>
    </lineage>
</organism>
<protein>
    <submittedName>
        <fullName evidence="2">Uncharacterized protein</fullName>
    </submittedName>
</protein>
<keyword evidence="3" id="KW-1185">Reference proteome</keyword>
<name>A0ABR4A8T7_9LECA</name>
<feature type="region of interest" description="Disordered" evidence="1">
    <location>
        <begin position="1"/>
        <end position="20"/>
    </location>
</feature>
<gene>
    <name evidence="2" type="ORF">N7G274_006275</name>
</gene>
<proteinExistence type="predicted"/>
<dbReference type="Proteomes" id="UP001590950">
    <property type="component" value="Unassembled WGS sequence"/>
</dbReference>
<comment type="caution">
    <text evidence="2">The sequence shown here is derived from an EMBL/GenBank/DDBJ whole genome shotgun (WGS) entry which is preliminary data.</text>
</comment>
<evidence type="ECO:0000313" key="3">
    <source>
        <dbReference type="Proteomes" id="UP001590950"/>
    </source>
</evidence>
<accession>A0ABR4A8T7</accession>
<reference evidence="2 3" key="1">
    <citation type="submission" date="2024-09" db="EMBL/GenBank/DDBJ databases">
        <title>Rethinking Asexuality: The Enigmatic Case of Functional Sexual Genes in Lepraria (Stereocaulaceae).</title>
        <authorList>
            <person name="Doellman M."/>
            <person name="Sun Y."/>
            <person name="Barcenas-Pena A."/>
            <person name="Lumbsch H.T."/>
            <person name="Grewe F."/>
        </authorList>
    </citation>
    <scope>NUCLEOTIDE SEQUENCE [LARGE SCALE GENOMIC DNA]</scope>
    <source>
        <strain evidence="2 3">Mercado 3170</strain>
    </source>
</reference>
<evidence type="ECO:0000256" key="1">
    <source>
        <dbReference type="SAM" id="MobiDB-lite"/>
    </source>
</evidence>
<dbReference type="EMBL" id="JBEFKJ010000019">
    <property type="protein sequence ID" value="KAL2040817.1"/>
    <property type="molecule type" value="Genomic_DNA"/>
</dbReference>
<sequence>MNFSQPGSGRLLAQQHGTSTVPTPLQAAKTFLSTLHPATTMNEYRTHLTHLGLATHLILSDPRPNADPVRRWITTQPALFDAVLATMAILRDYAAGRARTNQIELYSAIKTTTVMMLEEVNKAYATYIGNMTILLSQFQKKLTADHDKNGSWIQSAKRLPRGSEEAVYQLANLVGDTAIAPYHDTYLSDIARYWRTWGGTAEARKYEDVWSFVAGRVLVQD</sequence>
<evidence type="ECO:0000313" key="2">
    <source>
        <dbReference type="EMBL" id="KAL2040817.1"/>
    </source>
</evidence>